<gene>
    <name evidence="1" type="ordered locus">Mzhil_1573</name>
</gene>
<sequence precursor="true">MHMKLIFIAIIFGAVGAVFTTGCLEYDEEGYIDERTNGNENAGAHFTEIDESGFVDLSFNSFSVNPVSVLNTVSSD</sequence>
<dbReference type="STRING" id="679901.Mzhil_1573"/>
<dbReference type="KEGG" id="mzh:Mzhil_1573"/>
<accession>F7XPI6</accession>
<dbReference type="HOGENOM" id="CLU_2646007_0_0_2"/>
<dbReference type="RefSeq" id="WP_013898847.1">
    <property type="nucleotide sequence ID" value="NC_015676.1"/>
</dbReference>
<name>F7XPI6_METZD</name>
<organism evidence="1 2">
    <name type="scientific">Methanosalsum zhilinae (strain DSM 4017 / NBRC 107636 / OCM 62 / WeN5)</name>
    <name type="common">Methanohalophilus zhilinae</name>
    <dbReference type="NCBI Taxonomy" id="679901"/>
    <lineage>
        <taxon>Archaea</taxon>
        <taxon>Methanobacteriati</taxon>
        <taxon>Methanobacteriota</taxon>
        <taxon>Stenosarchaea group</taxon>
        <taxon>Methanomicrobia</taxon>
        <taxon>Methanosarcinales</taxon>
        <taxon>Methanosarcinaceae</taxon>
        <taxon>Methanosalsum</taxon>
    </lineage>
</organism>
<evidence type="ECO:0000313" key="2">
    <source>
        <dbReference type="Proteomes" id="UP000006622"/>
    </source>
</evidence>
<dbReference type="EMBL" id="CP002101">
    <property type="protein sequence ID" value="AEH61411.1"/>
    <property type="molecule type" value="Genomic_DNA"/>
</dbReference>
<proteinExistence type="predicted"/>
<protein>
    <submittedName>
        <fullName evidence="1">Uncharacterized protein</fullName>
    </submittedName>
</protein>
<keyword evidence="2" id="KW-1185">Reference proteome</keyword>
<evidence type="ECO:0000313" key="1">
    <source>
        <dbReference type="EMBL" id="AEH61411.1"/>
    </source>
</evidence>
<dbReference type="GeneID" id="10823212"/>
<dbReference type="AlphaFoldDB" id="F7XPI6"/>
<reference evidence="1 2" key="1">
    <citation type="submission" date="2010-07" db="EMBL/GenBank/DDBJ databases">
        <title>The complete genome of Methanosalsum zhilinae DSM 4017.</title>
        <authorList>
            <consortium name="US DOE Joint Genome Institute (JGI-PGF)"/>
            <person name="Lucas S."/>
            <person name="Copeland A."/>
            <person name="Lapidus A."/>
            <person name="Glavina del Rio T."/>
            <person name="Dalin E."/>
            <person name="Tice H."/>
            <person name="Bruce D."/>
            <person name="Goodwin L."/>
            <person name="Pitluck S."/>
            <person name="Kyrpides N."/>
            <person name="Mavromatis K."/>
            <person name="Ovchinnikova G."/>
            <person name="Daligault H."/>
            <person name="Detter J.C."/>
            <person name="Han C."/>
            <person name="Tapia R."/>
            <person name="Larimer F."/>
            <person name="Land M."/>
            <person name="Hauser L."/>
            <person name="Markowitz V."/>
            <person name="Cheng J.-F."/>
            <person name="Hugenholtz P."/>
            <person name="Woyke T."/>
            <person name="Wu D."/>
            <person name="Spring S."/>
            <person name="Schueler E."/>
            <person name="Brambilla E."/>
            <person name="Klenk H.-P."/>
            <person name="Eisen J.A."/>
        </authorList>
    </citation>
    <scope>NUCLEOTIDE SEQUENCE [LARGE SCALE GENOMIC DNA]</scope>
    <source>
        <strain evidence="2">DSM 4017 / NBRC 107636 / OCM 62 / WeN5</strain>
    </source>
</reference>
<dbReference type="PROSITE" id="PS51257">
    <property type="entry name" value="PROKAR_LIPOPROTEIN"/>
    <property type="match status" value="1"/>
</dbReference>
<dbReference type="Proteomes" id="UP000006622">
    <property type="component" value="Chromosome"/>
</dbReference>